<feature type="region of interest" description="Disordered" evidence="1">
    <location>
        <begin position="77"/>
        <end position="97"/>
    </location>
</feature>
<name>A0ABQ5S1W0_9CHLO</name>
<accession>A0ABQ5S1W0</accession>
<proteinExistence type="predicted"/>
<comment type="caution">
    <text evidence="2">The sequence shown here is derived from an EMBL/GenBank/DDBJ whole genome shotgun (WGS) entry which is preliminary data.</text>
</comment>
<feature type="compositionally biased region" description="Basic and acidic residues" evidence="1">
    <location>
        <begin position="236"/>
        <end position="246"/>
    </location>
</feature>
<dbReference type="EMBL" id="BSDZ01000015">
    <property type="protein sequence ID" value="GLI63424.1"/>
    <property type="molecule type" value="Genomic_DNA"/>
</dbReference>
<dbReference type="Proteomes" id="UP001165090">
    <property type="component" value="Unassembled WGS sequence"/>
</dbReference>
<reference evidence="2 3" key="1">
    <citation type="journal article" date="2023" name="IScience">
        <title>Expanded male sex-determining region conserved during the evolution of homothallism in the green alga Volvox.</title>
        <authorList>
            <person name="Yamamoto K."/>
            <person name="Matsuzaki R."/>
            <person name="Mahakham W."/>
            <person name="Heman W."/>
            <person name="Sekimoto H."/>
            <person name="Kawachi M."/>
            <person name="Minakuchi Y."/>
            <person name="Toyoda A."/>
            <person name="Nozaki H."/>
        </authorList>
    </citation>
    <scope>NUCLEOTIDE SEQUENCE [LARGE SCALE GENOMIC DNA]</scope>
    <source>
        <strain evidence="2 3">NIES-4468</strain>
    </source>
</reference>
<organism evidence="2 3">
    <name type="scientific">Volvox africanus</name>
    <dbReference type="NCBI Taxonomy" id="51714"/>
    <lineage>
        <taxon>Eukaryota</taxon>
        <taxon>Viridiplantae</taxon>
        <taxon>Chlorophyta</taxon>
        <taxon>core chlorophytes</taxon>
        <taxon>Chlorophyceae</taxon>
        <taxon>CS clade</taxon>
        <taxon>Chlamydomonadales</taxon>
        <taxon>Volvocaceae</taxon>
        <taxon>Volvox</taxon>
    </lineage>
</organism>
<sequence>MEGPGLSSRATCRACLVMEPRDPVGGLFLRSSSPLQQPPAEFSINEVPIHRCWCRREVVSHRIVISYPIELPEFEEEAFEEQGEHEESQGGEGFSTSAAPSCRAWAARKCAGQEEDVAKGFRECSLLAEATAAPNGVAAVMATVSSEGPGNEAGVDVVLPVVMVKNENEEEKQEAMTALRVAPEAPSATPMSAMHGSSADVAVMFKGDTWVRGPSLQNQFIKLLHQQHPQTPSETSETRSSSRSEAKSQIPSQSNGETERLIRSGVINRRLRSVAFAIDRDDAGFTAFKRLPRRQPVYVRLPLSRMELLEK</sequence>
<evidence type="ECO:0000313" key="2">
    <source>
        <dbReference type="EMBL" id="GLI63424.1"/>
    </source>
</evidence>
<evidence type="ECO:0000256" key="1">
    <source>
        <dbReference type="SAM" id="MobiDB-lite"/>
    </source>
</evidence>
<gene>
    <name evidence="2" type="ORF">VaNZ11_006394</name>
</gene>
<evidence type="ECO:0000313" key="3">
    <source>
        <dbReference type="Proteomes" id="UP001165090"/>
    </source>
</evidence>
<keyword evidence="3" id="KW-1185">Reference proteome</keyword>
<feature type="region of interest" description="Disordered" evidence="1">
    <location>
        <begin position="226"/>
        <end position="261"/>
    </location>
</feature>
<protein>
    <submittedName>
        <fullName evidence="2">Uncharacterized protein</fullName>
    </submittedName>
</protein>
<feature type="non-terminal residue" evidence="2">
    <location>
        <position position="311"/>
    </location>
</feature>
<feature type="compositionally biased region" description="Polar residues" evidence="1">
    <location>
        <begin position="247"/>
        <end position="256"/>
    </location>
</feature>